<evidence type="ECO:0008006" key="5">
    <source>
        <dbReference type="Google" id="ProtNLM"/>
    </source>
</evidence>
<feature type="signal peptide" evidence="2">
    <location>
        <begin position="1"/>
        <end position="28"/>
    </location>
</feature>
<dbReference type="AlphaFoldDB" id="A0AAQ2ETY5"/>
<dbReference type="SUPFAM" id="SSF58100">
    <property type="entry name" value="Bacterial hemolysins"/>
    <property type="match status" value="1"/>
</dbReference>
<proteinExistence type="predicted"/>
<accession>A0AAQ2ETY5</accession>
<evidence type="ECO:0000313" key="4">
    <source>
        <dbReference type="Proteomes" id="UP000305423"/>
    </source>
</evidence>
<comment type="caution">
    <text evidence="3">The sequence shown here is derived from an EMBL/GenBank/DDBJ whole genome shotgun (WGS) entry which is preliminary data.</text>
</comment>
<feature type="chain" id="PRO_5042980450" description="HBL/NHE enterotoxin family protein" evidence="2">
    <location>
        <begin position="29"/>
        <end position="407"/>
    </location>
</feature>
<evidence type="ECO:0000256" key="1">
    <source>
        <dbReference type="SAM" id="Coils"/>
    </source>
</evidence>
<dbReference type="NCBIfam" id="NF033928">
    <property type="entry name" value="alph_xenorhab_A"/>
    <property type="match status" value="1"/>
</dbReference>
<evidence type="ECO:0000313" key="3">
    <source>
        <dbReference type="EMBL" id="TMN76208.1"/>
    </source>
</evidence>
<gene>
    <name evidence="3" type="ORF">CWB74_13510</name>
</gene>
<protein>
    <recommendedName>
        <fullName evidence="5">HBL/NHE enterotoxin family protein</fullName>
    </recommendedName>
</protein>
<dbReference type="Gene3D" id="1.20.1170.10">
    <property type="match status" value="1"/>
</dbReference>
<keyword evidence="1" id="KW-0175">Coiled coil</keyword>
<dbReference type="Proteomes" id="UP000305423">
    <property type="component" value="Unassembled WGS sequence"/>
</dbReference>
<organism evidence="3 4">
    <name type="scientific">Pseudoalteromonas piscicida</name>
    <dbReference type="NCBI Taxonomy" id="43662"/>
    <lineage>
        <taxon>Bacteria</taxon>
        <taxon>Pseudomonadati</taxon>
        <taxon>Pseudomonadota</taxon>
        <taxon>Gammaproteobacteria</taxon>
        <taxon>Alteromonadales</taxon>
        <taxon>Pseudoalteromonadaceae</taxon>
        <taxon>Pseudoalteromonas</taxon>
    </lineage>
</organism>
<reference evidence="4" key="2">
    <citation type="submission" date="2019-06" db="EMBL/GenBank/DDBJ databases">
        <title>Co-occurence of chitin degradation, pigmentation and bioactivity in marine Pseudoalteromonas.</title>
        <authorList>
            <person name="Sonnenschein E.C."/>
            <person name="Bech P.K."/>
        </authorList>
    </citation>
    <scope>NUCLEOTIDE SEQUENCE [LARGE SCALE GENOMIC DNA]</scope>
    <source>
        <strain evidence="4">S1607</strain>
    </source>
</reference>
<reference evidence="3 4" key="1">
    <citation type="submission" date="2017-12" db="EMBL/GenBank/DDBJ databases">
        <authorList>
            <person name="Paulsen S."/>
            <person name="Gram L.K."/>
        </authorList>
    </citation>
    <scope>NUCLEOTIDE SEQUENCE [LARGE SCALE GENOMIC DNA]</scope>
    <source>
        <strain evidence="3 4">S1607</strain>
    </source>
</reference>
<evidence type="ECO:0000256" key="2">
    <source>
        <dbReference type="SAM" id="SignalP"/>
    </source>
</evidence>
<dbReference type="CDD" id="cd22656">
    <property type="entry name" value="ClyA_Cry6Aa-like"/>
    <property type="match status" value="1"/>
</dbReference>
<dbReference type="InterPro" id="IPR008414">
    <property type="entry name" value="HBL"/>
</dbReference>
<dbReference type="Pfam" id="PF05791">
    <property type="entry name" value="Bacillus_HBL"/>
    <property type="match status" value="1"/>
</dbReference>
<dbReference type="RefSeq" id="WP_138527223.1">
    <property type="nucleotide sequence ID" value="NZ_PNED01000030.1"/>
</dbReference>
<feature type="coiled-coil region" evidence="1">
    <location>
        <begin position="238"/>
        <end position="301"/>
    </location>
</feature>
<keyword evidence="2" id="KW-0732">Signal</keyword>
<dbReference type="EMBL" id="PNEL01000032">
    <property type="protein sequence ID" value="TMN76208.1"/>
    <property type="molecule type" value="Genomic_DNA"/>
</dbReference>
<name>A0AAQ2ETY5_PSEO7</name>
<sequence length="407" mass="44400">MKSIKLKKSAIAIVTSLQLFGLSQLATANTDVPEISPIMYDTLQGDIEGAPLFVDVGSDDFLLTQEQWHTIQVFAQAAVGLPNSESAFRSSTRYPDDTPLNNHYKALMETFGEINASGQNWNHNIYPNVIDLATKLANYSDTHALLINPFISQLTNLHNASLTGDMQAAEQSRQAAISFLNTFMSFIDSNLNKTEEVVNELISFQGGLTTHTGELETLESTFADILNKDQPANIREKISTLQNRLNSLNNEKDTKLKIVAGLSAGGPLVLLIGGSVLGSQVEELKDEIDKVQAQIDSSNKDLAHSVSLAASYEIAKGQVDGMNDKILKAIDNVRLVQVHWQSLLGDMRSLKEVLEQLDSENALRNANVVVAGIVSSPLASSATNSWKDISDKARAFLQNAYLPISEQ</sequence>
<dbReference type="GO" id="GO:0016020">
    <property type="term" value="C:membrane"/>
    <property type="evidence" value="ECO:0007669"/>
    <property type="project" value="InterPro"/>
</dbReference>